<feature type="compositionally biased region" description="Low complexity" evidence="6">
    <location>
        <begin position="243"/>
        <end position="258"/>
    </location>
</feature>
<keyword evidence="3" id="KW-0238">DNA-binding</keyword>
<feature type="compositionally biased region" description="Basic and acidic residues" evidence="6">
    <location>
        <begin position="8"/>
        <end position="26"/>
    </location>
</feature>
<dbReference type="InParanoid" id="A0A061ERP4"/>
<evidence type="ECO:0000256" key="6">
    <source>
        <dbReference type="SAM" id="MobiDB-lite"/>
    </source>
</evidence>
<feature type="compositionally biased region" description="Basic and acidic residues" evidence="6">
    <location>
        <begin position="71"/>
        <end position="82"/>
    </location>
</feature>
<feature type="compositionally biased region" description="Basic and acidic residues" evidence="6">
    <location>
        <begin position="106"/>
        <end position="128"/>
    </location>
</feature>
<feature type="compositionally biased region" description="Basic and acidic residues" evidence="6">
    <location>
        <begin position="136"/>
        <end position="148"/>
    </location>
</feature>
<feature type="compositionally biased region" description="Polar residues" evidence="6">
    <location>
        <begin position="259"/>
        <end position="272"/>
    </location>
</feature>
<dbReference type="InterPro" id="IPR001739">
    <property type="entry name" value="Methyl_CpG_DNA-bd"/>
</dbReference>
<feature type="region of interest" description="Disordered" evidence="6">
    <location>
        <begin position="1"/>
        <end position="161"/>
    </location>
</feature>
<dbReference type="InterPro" id="IPR016177">
    <property type="entry name" value="DNA-bd_dom_sf"/>
</dbReference>
<evidence type="ECO:0000259" key="7">
    <source>
        <dbReference type="PROSITE" id="PS50982"/>
    </source>
</evidence>
<gene>
    <name evidence="8" type="ORF">TCM_021933</name>
</gene>
<keyword evidence="9" id="KW-1185">Reference proteome</keyword>
<evidence type="ECO:0000256" key="5">
    <source>
        <dbReference type="ARBA" id="ARBA00023242"/>
    </source>
</evidence>
<feature type="region of interest" description="Disordered" evidence="6">
    <location>
        <begin position="243"/>
        <end position="331"/>
    </location>
</feature>
<comment type="subcellular location">
    <subcellularLocation>
        <location evidence="1">Nucleus</location>
    </subcellularLocation>
</comment>
<evidence type="ECO:0000256" key="1">
    <source>
        <dbReference type="ARBA" id="ARBA00004123"/>
    </source>
</evidence>
<dbReference type="STRING" id="3641.A0A061ERP4"/>
<dbReference type="Gene3D" id="3.30.890.10">
    <property type="entry name" value="Methyl-cpg-binding Protein 2, Chain A"/>
    <property type="match status" value="1"/>
</dbReference>
<evidence type="ECO:0000256" key="4">
    <source>
        <dbReference type="ARBA" id="ARBA00023163"/>
    </source>
</evidence>
<dbReference type="SUPFAM" id="SSF54171">
    <property type="entry name" value="DNA-binding domain"/>
    <property type="match status" value="1"/>
</dbReference>
<feature type="compositionally biased region" description="Polar residues" evidence="6">
    <location>
        <begin position="27"/>
        <end position="38"/>
    </location>
</feature>
<dbReference type="PANTHER" id="PTHR12396:SF38">
    <property type="entry name" value="METHYL-CPG-BINDING DOMAIN-CONTAINING PROTEIN 7"/>
    <property type="match status" value="1"/>
</dbReference>
<evidence type="ECO:0000256" key="2">
    <source>
        <dbReference type="ARBA" id="ARBA00023015"/>
    </source>
</evidence>
<accession>A0A061ERP4</accession>
<keyword evidence="5" id="KW-0539">Nucleus</keyword>
<feature type="compositionally biased region" description="Polar residues" evidence="6">
    <location>
        <begin position="151"/>
        <end position="161"/>
    </location>
</feature>
<name>A0A061ERP4_THECC</name>
<organism evidence="8 9">
    <name type="scientific">Theobroma cacao</name>
    <name type="common">Cacao</name>
    <name type="synonym">Cocoa</name>
    <dbReference type="NCBI Taxonomy" id="3641"/>
    <lineage>
        <taxon>Eukaryota</taxon>
        <taxon>Viridiplantae</taxon>
        <taxon>Streptophyta</taxon>
        <taxon>Embryophyta</taxon>
        <taxon>Tracheophyta</taxon>
        <taxon>Spermatophyta</taxon>
        <taxon>Magnoliopsida</taxon>
        <taxon>eudicotyledons</taxon>
        <taxon>Gunneridae</taxon>
        <taxon>Pentapetalae</taxon>
        <taxon>rosids</taxon>
        <taxon>malvids</taxon>
        <taxon>Malvales</taxon>
        <taxon>Malvaceae</taxon>
        <taxon>Byttnerioideae</taxon>
        <taxon>Theobroma</taxon>
    </lineage>
</organism>
<keyword evidence="2" id="KW-0805">Transcription regulation</keyword>
<keyword evidence="4" id="KW-0804">Transcription</keyword>
<protein>
    <recommendedName>
        <fullName evidence="7">MBD domain-containing protein</fullName>
    </recommendedName>
</protein>
<dbReference type="GO" id="GO:0005634">
    <property type="term" value="C:nucleus"/>
    <property type="evidence" value="ECO:0007669"/>
    <property type="project" value="UniProtKB-SubCell"/>
</dbReference>
<dbReference type="PANTHER" id="PTHR12396">
    <property type="entry name" value="METHYL-CPG BINDING PROTEIN, MBD"/>
    <property type="match status" value="1"/>
</dbReference>
<feature type="region of interest" description="Disordered" evidence="6">
    <location>
        <begin position="373"/>
        <end position="393"/>
    </location>
</feature>
<dbReference type="Pfam" id="PF01429">
    <property type="entry name" value="MBD"/>
    <property type="match status" value="1"/>
</dbReference>
<reference evidence="8 9" key="1">
    <citation type="journal article" date="2013" name="Genome Biol.">
        <title>The genome sequence of the most widely cultivated cacao type and its use to identify candidate genes regulating pod color.</title>
        <authorList>
            <person name="Motamayor J.C."/>
            <person name="Mockaitis K."/>
            <person name="Schmutz J."/>
            <person name="Haiminen N."/>
            <person name="Iii D.L."/>
            <person name="Cornejo O."/>
            <person name="Findley S.D."/>
            <person name="Zheng P."/>
            <person name="Utro F."/>
            <person name="Royaert S."/>
            <person name="Saski C."/>
            <person name="Jenkins J."/>
            <person name="Podicheti R."/>
            <person name="Zhao M."/>
            <person name="Scheffler B.E."/>
            <person name="Stack J.C."/>
            <person name="Feltus F.A."/>
            <person name="Mustiga G.M."/>
            <person name="Amores F."/>
            <person name="Phillips W."/>
            <person name="Marelli J.P."/>
            <person name="May G.D."/>
            <person name="Shapiro H."/>
            <person name="Ma J."/>
            <person name="Bustamante C.D."/>
            <person name="Schnell R.J."/>
            <person name="Main D."/>
            <person name="Gilbert D."/>
            <person name="Parida L."/>
            <person name="Kuhn D.N."/>
        </authorList>
    </citation>
    <scope>NUCLEOTIDE SEQUENCE [LARGE SCALE GENOMIC DNA]</scope>
    <source>
        <strain evidence="9">cv. Matina 1-6</strain>
    </source>
</reference>
<proteinExistence type="predicted"/>
<sequence>MVDIDGPTLRKESDKEKDEGNLEKDGAQQTKTVDTGVSTLGKKFDKGKAEKNQESGDARMTKMVDSGDSTSIKESDKDKAEENLESDGAQQITKMVDTDDSTLGKGSDKEKTEENLESDGARQPKVTDTDNSTPQKESDKGKAIENPKSDGAQQPKINETATHGIVIEAEPLAWKPPADQVVIKPAYIEGQRCGLPEGWYVEQRPRTTPKYIGKIDQFYYEPGTRKQFRSLKAVLRHLQVTGQQHEQQAQAGQENNEQSTMQQHEQLAQVGQENDEQTTKEQYELLARASQENDKQVTRQQDKHTSEVSKSSKGKILKNKRGRKKKQAASGYEFDHANPLEKITLVLNTDVENDRCQHGEQFEALKSSKGKISKNKCGRKKKQPASTSASGFEFDYANPPKKVTWTLNTNVENDRWIPSIGETMAPEAVKDLWAETFVSLTKKN</sequence>
<dbReference type="AlphaFoldDB" id="A0A061ERP4"/>
<evidence type="ECO:0000256" key="3">
    <source>
        <dbReference type="ARBA" id="ARBA00023125"/>
    </source>
</evidence>
<dbReference type="eggNOG" id="KOG4161">
    <property type="taxonomic scope" value="Eukaryota"/>
</dbReference>
<evidence type="ECO:0000313" key="8">
    <source>
        <dbReference type="EMBL" id="EOY07521.1"/>
    </source>
</evidence>
<dbReference type="PROSITE" id="PS50982">
    <property type="entry name" value="MBD"/>
    <property type="match status" value="1"/>
</dbReference>
<dbReference type="Proteomes" id="UP000026915">
    <property type="component" value="Chromosome 5"/>
</dbReference>
<dbReference type="HOGENOM" id="CLU_617381_0_0_1"/>
<feature type="compositionally biased region" description="Basic residues" evidence="6">
    <location>
        <begin position="373"/>
        <end position="383"/>
    </location>
</feature>
<dbReference type="EMBL" id="CM001883">
    <property type="protein sequence ID" value="EOY07521.1"/>
    <property type="molecule type" value="Genomic_DNA"/>
</dbReference>
<feature type="compositionally biased region" description="Basic residues" evidence="6">
    <location>
        <begin position="312"/>
        <end position="327"/>
    </location>
</feature>
<dbReference type="Gramene" id="EOY07521">
    <property type="protein sequence ID" value="EOY07521"/>
    <property type="gene ID" value="TCM_021933"/>
</dbReference>
<dbReference type="GO" id="GO:0003677">
    <property type="term" value="F:DNA binding"/>
    <property type="evidence" value="ECO:0007669"/>
    <property type="project" value="UniProtKB-KW"/>
</dbReference>
<feature type="domain" description="MBD" evidence="7">
    <location>
        <begin position="185"/>
        <end position="261"/>
    </location>
</feature>
<evidence type="ECO:0000313" key="9">
    <source>
        <dbReference type="Proteomes" id="UP000026915"/>
    </source>
</evidence>
<feature type="compositionally biased region" description="Basic and acidic residues" evidence="6">
    <location>
        <begin position="42"/>
        <end position="62"/>
    </location>
</feature>
<feature type="compositionally biased region" description="Basic and acidic residues" evidence="6">
    <location>
        <begin position="291"/>
        <end position="307"/>
    </location>
</feature>